<evidence type="ECO:0000256" key="3">
    <source>
        <dbReference type="ARBA" id="ARBA00010441"/>
    </source>
</evidence>
<dbReference type="EMBL" id="CP003282">
    <property type="protein sequence ID" value="AFG38624.1"/>
    <property type="molecule type" value="Genomic_DNA"/>
</dbReference>
<evidence type="ECO:0000256" key="5">
    <source>
        <dbReference type="ARBA" id="ARBA00014944"/>
    </source>
</evidence>
<comment type="pathway">
    <text evidence="2">Phospholipid metabolism; phosphatidylglycerol biosynthesis; phosphatidylglycerol from CDP-diacylglycerol: step 1/2.</text>
</comment>
<dbReference type="HOGENOM" id="CLU_051314_2_3_12"/>
<dbReference type="InterPro" id="IPR043130">
    <property type="entry name" value="CDP-OH_PTrfase_TM_dom"/>
</dbReference>
<evidence type="ECO:0000256" key="15">
    <source>
        <dbReference type="NCBIfam" id="TIGR00560"/>
    </source>
</evidence>
<evidence type="ECO:0000256" key="4">
    <source>
        <dbReference type="ARBA" id="ARBA00013170"/>
    </source>
</evidence>
<dbReference type="InterPro" id="IPR004570">
    <property type="entry name" value="Phosphatidylglycerol_P_synth"/>
</dbReference>
<name>H9UM81_SPIAZ</name>
<evidence type="ECO:0000256" key="16">
    <source>
        <dbReference type="RuleBase" id="RU003750"/>
    </source>
</evidence>
<dbReference type="NCBIfam" id="TIGR00560">
    <property type="entry name" value="pgsA"/>
    <property type="match status" value="1"/>
</dbReference>
<feature type="transmembrane region" description="Helical" evidence="17">
    <location>
        <begin position="131"/>
        <end position="150"/>
    </location>
</feature>
<dbReference type="PATRIC" id="fig|889378.3.peg.2570"/>
<keyword evidence="11 17" id="KW-0472">Membrane</keyword>
<evidence type="ECO:0000256" key="11">
    <source>
        <dbReference type="ARBA" id="ARBA00023136"/>
    </source>
</evidence>
<comment type="similarity">
    <text evidence="3 16">Belongs to the CDP-alcohol phosphatidyltransferase class-I family.</text>
</comment>
<evidence type="ECO:0000256" key="8">
    <source>
        <dbReference type="ARBA" id="ARBA00022692"/>
    </source>
</evidence>
<dbReference type="InterPro" id="IPR048254">
    <property type="entry name" value="CDP_ALCOHOL_P_TRANSF_CS"/>
</dbReference>
<dbReference type="EC" id="2.7.8.5" evidence="4 15"/>
<evidence type="ECO:0000256" key="7">
    <source>
        <dbReference type="ARBA" id="ARBA00022679"/>
    </source>
</evidence>
<dbReference type="RefSeq" id="WP_014456606.1">
    <property type="nucleotide sequence ID" value="NC_017098.1"/>
</dbReference>
<dbReference type="InterPro" id="IPR000462">
    <property type="entry name" value="CDP-OH_P_trans"/>
</dbReference>
<dbReference type="GO" id="GO:0016020">
    <property type="term" value="C:membrane"/>
    <property type="evidence" value="ECO:0007669"/>
    <property type="project" value="UniProtKB-SubCell"/>
</dbReference>
<feature type="transmembrane region" description="Helical" evidence="17">
    <location>
        <begin position="162"/>
        <end position="186"/>
    </location>
</feature>
<evidence type="ECO:0000313" key="18">
    <source>
        <dbReference type="EMBL" id="AFG38624.1"/>
    </source>
</evidence>
<protein>
    <recommendedName>
        <fullName evidence="5 15">CDP-diacylglycerol--glycerol-3-phosphate 3-phosphatidyltransferase</fullName>
        <ecNumber evidence="4 15">2.7.8.5</ecNumber>
    </recommendedName>
</protein>
<evidence type="ECO:0000256" key="10">
    <source>
        <dbReference type="ARBA" id="ARBA00023098"/>
    </source>
</evidence>
<evidence type="ECO:0000313" key="19">
    <source>
        <dbReference type="Proteomes" id="UP000007383"/>
    </source>
</evidence>
<reference evidence="19" key="1">
    <citation type="journal article" date="2013" name="Stand. Genomic Sci.">
        <title>Complete genome sequence of the halophilic bacterium Spirochaeta africana type strain (Z-7692(T)) from the alkaline Lake Magadi in the East African Rift.</title>
        <authorList>
            <person name="Liolos K."/>
            <person name="Abt B."/>
            <person name="Scheuner C."/>
            <person name="Teshima H."/>
            <person name="Held B."/>
            <person name="Lapidus A."/>
            <person name="Nolan M."/>
            <person name="Lucas S."/>
            <person name="Deshpande S."/>
            <person name="Cheng J.F."/>
            <person name="Tapia R."/>
            <person name="Goodwin L.A."/>
            <person name="Pitluck S."/>
            <person name="Pagani I."/>
            <person name="Ivanova N."/>
            <person name="Mavromatis K."/>
            <person name="Mikhailova N."/>
            <person name="Huntemann M."/>
            <person name="Pati A."/>
            <person name="Chen A."/>
            <person name="Palaniappan K."/>
            <person name="Land M."/>
            <person name="Rohde M."/>
            <person name="Tindall B.J."/>
            <person name="Detter J.C."/>
            <person name="Goker M."/>
            <person name="Bristow J."/>
            <person name="Eisen J.A."/>
            <person name="Markowitz V."/>
            <person name="Hugenholtz P."/>
            <person name="Woyke T."/>
            <person name="Klenk H.P."/>
            <person name="Kyrpides N.C."/>
        </authorList>
    </citation>
    <scope>NUCLEOTIDE SEQUENCE</scope>
    <source>
        <strain evidence="19">ATCC 700263 / DSM 8902 / Z-7692</strain>
    </source>
</reference>
<keyword evidence="6" id="KW-0444">Lipid biosynthesis</keyword>
<proteinExistence type="inferred from homology"/>
<feature type="transmembrane region" description="Helical" evidence="17">
    <location>
        <begin position="80"/>
        <end position="102"/>
    </location>
</feature>
<dbReference type="AlphaFoldDB" id="H9UM81"/>
<keyword evidence="10" id="KW-0443">Lipid metabolism</keyword>
<keyword evidence="19" id="KW-1185">Reference proteome</keyword>
<dbReference type="PROSITE" id="PS00379">
    <property type="entry name" value="CDP_ALCOHOL_P_TRANSF"/>
    <property type="match status" value="1"/>
</dbReference>
<keyword evidence="7 16" id="KW-0808">Transferase</keyword>
<keyword evidence="13" id="KW-1208">Phospholipid metabolism</keyword>
<evidence type="ECO:0000256" key="6">
    <source>
        <dbReference type="ARBA" id="ARBA00022516"/>
    </source>
</evidence>
<sequence>MNLPNTLTATRIVASPILFGLFFLPDLLGVPYAVVVPALWVLFVAMEITDVLDGWVARRTGAVTDLGKVLDPYSDVISRLTYFVAFAVLGIMYPLFLLLIVYREVSILFVRMLMYRDGIALAARKGGKLKAVFYFLSGVVGMLVYSVNGLDLFADAPQVHSGLSIAAAVIFGLAVLLSWTSFLDYLQVFRASRRERQQ</sequence>
<dbReference type="InterPro" id="IPR050324">
    <property type="entry name" value="CDP-alcohol_PTase-I"/>
</dbReference>
<accession>H9UM81</accession>
<keyword evidence="8 17" id="KW-0812">Transmembrane</keyword>
<evidence type="ECO:0000256" key="13">
    <source>
        <dbReference type="ARBA" id="ARBA00023264"/>
    </source>
</evidence>
<evidence type="ECO:0000256" key="1">
    <source>
        <dbReference type="ARBA" id="ARBA00004141"/>
    </source>
</evidence>
<evidence type="ECO:0000256" key="9">
    <source>
        <dbReference type="ARBA" id="ARBA00022989"/>
    </source>
</evidence>
<dbReference type="PANTHER" id="PTHR14269">
    <property type="entry name" value="CDP-DIACYLGLYCEROL--GLYCEROL-3-PHOSPHATE 3-PHOSPHATIDYLTRANSFERASE-RELATED"/>
    <property type="match status" value="1"/>
</dbReference>
<comment type="catalytic activity">
    <reaction evidence="14">
        <text>a CDP-1,2-diacyl-sn-glycerol + sn-glycerol 3-phosphate = a 1,2-diacyl-sn-glycero-3-phospho-(1'-sn-glycero-3'-phosphate) + CMP + H(+)</text>
        <dbReference type="Rhea" id="RHEA:12593"/>
        <dbReference type="ChEBI" id="CHEBI:15378"/>
        <dbReference type="ChEBI" id="CHEBI:57597"/>
        <dbReference type="ChEBI" id="CHEBI:58332"/>
        <dbReference type="ChEBI" id="CHEBI:60110"/>
        <dbReference type="ChEBI" id="CHEBI:60377"/>
        <dbReference type="EC" id="2.7.8.5"/>
    </reaction>
</comment>
<dbReference type="PANTHER" id="PTHR14269:SF11">
    <property type="entry name" value="CDP-DIACYLGLYCEROL--GLYCEROL-3-PHOSPHATE 3-PHOSPHATIDYLTRANSFERASE"/>
    <property type="match status" value="1"/>
</dbReference>
<comment type="subcellular location">
    <subcellularLocation>
        <location evidence="1">Membrane</location>
        <topology evidence="1">Multi-pass membrane protein</topology>
    </subcellularLocation>
</comment>
<keyword evidence="12" id="KW-0594">Phospholipid biosynthesis</keyword>
<dbReference type="Proteomes" id="UP000007383">
    <property type="component" value="Chromosome"/>
</dbReference>
<dbReference type="PIRSF" id="PIRSF000847">
    <property type="entry name" value="Phos_ph_gly_syn"/>
    <property type="match status" value="1"/>
</dbReference>
<dbReference type="eggNOG" id="COG0558">
    <property type="taxonomic scope" value="Bacteria"/>
</dbReference>
<evidence type="ECO:0000256" key="14">
    <source>
        <dbReference type="ARBA" id="ARBA00048586"/>
    </source>
</evidence>
<dbReference type="Pfam" id="PF01066">
    <property type="entry name" value="CDP-OH_P_transf"/>
    <property type="match status" value="1"/>
</dbReference>
<dbReference type="GO" id="GO:0008444">
    <property type="term" value="F:CDP-diacylglycerol-glycerol-3-phosphate 3-phosphatidyltransferase activity"/>
    <property type="evidence" value="ECO:0007669"/>
    <property type="project" value="UniProtKB-UniRule"/>
</dbReference>
<evidence type="ECO:0000256" key="2">
    <source>
        <dbReference type="ARBA" id="ARBA00005042"/>
    </source>
</evidence>
<keyword evidence="9 17" id="KW-1133">Transmembrane helix</keyword>
<dbReference type="KEGG" id="sfc:Spiaf_2598"/>
<dbReference type="Gene3D" id="1.20.120.1760">
    <property type="match status" value="1"/>
</dbReference>
<evidence type="ECO:0000256" key="17">
    <source>
        <dbReference type="SAM" id="Phobius"/>
    </source>
</evidence>
<dbReference type="GO" id="GO:0046474">
    <property type="term" value="P:glycerophospholipid biosynthetic process"/>
    <property type="evidence" value="ECO:0007669"/>
    <property type="project" value="TreeGrafter"/>
</dbReference>
<feature type="transmembrane region" description="Helical" evidence="17">
    <location>
        <begin position="12"/>
        <end position="45"/>
    </location>
</feature>
<evidence type="ECO:0000256" key="12">
    <source>
        <dbReference type="ARBA" id="ARBA00023209"/>
    </source>
</evidence>
<dbReference type="STRING" id="889378.Spiaf_2598"/>
<gene>
    <name evidence="18" type="ordered locus">Spiaf_2598</name>
</gene>
<dbReference type="OrthoDB" id="9796672at2"/>
<organism evidence="18 19">
    <name type="scientific">Spirochaeta africana (strain ATCC 700263 / DSM 8902 / Z-7692)</name>
    <dbReference type="NCBI Taxonomy" id="889378"/>
    <lineage>
        <taxon>Bacteria</taxon>
        <taxon>Pseudomonadati</taxon>
        <taxon>Spirochaetota</taxon>
        <taxon>Spirochaetia</taxon>
        <taxon>Spirochaetales</taxon>
        <taxon>Spirochaetaceae</taxon>
        <taxon>Spirochaeta</taxon>
    </lineage>
</organism>